<name>A0A429ZLI2_9ENTE</name>
<reference evidence="1 2" key="1">
    <citation type="submission" date="2017-05" db="EMBL/GenBank/DDBJ databases">
        <title>Vagococcus spp. assemblies.</title>
        <authorList>
            <person name="Gulvik C.A."/>
        </authorList>
    </citation>
    <scope>NUCLEOTIDE SEQUENCE [LARGE SCALE GENOMIC DNA]</scope>
    <source>
        <strain evidence="1 2">NCFB 2777</strain>
    </source>
</reference>
<dbReference type="RefSeq" id="WP_126780575.1">
    <property type="nucleotide sequence ID" value="NZ_CAUQJP010000116.1"/>
</dbReference>
<dbReference type="EMBL" id="NGJU01000014">
    <property type="protein sequence ID" value="RST94516.1"/>
    <property type="molecule type" value="Genomic_DNA"/>
</dbReference>
<protein>
    <submittedName>
        <fullName evidence="1">Uncharacterized protein</fullName>
    </submittedName>
</protein>
<organism evidence="1 2">
    <name type="scientific">Vagococcus salmoninarum</name>
    <dbReference type="NCBI Taxonomy" id="2739"/>
    <lineage>
        <taxon>Bacteria</taxon>
        <taxon>Bacillati</taxon>
        <taxon>Bacillota</taxon>
        <taxon>Bacilli</taxon>
        <taxon>Lactobacillales</taxon>
        <taxon>Enterococcaceae</taxon>
        <taxon>Vagococcus</taxon>
    </lineage>
</organism>
<evidence type="ECO:0000313" key="1">
    <source>
        <dbReference type="EMBL" id="RST94516.1"/>
    </source>
</evidence>
<dbReference type="Proteomes" id="UP000287239">
    <property type="component" value="Unassembled WGS sequence"/>
</dbReference>
<sequence length="62" mass="7009">MSENPYTAKIDQLVAGLLNEIVIEHAEFMLFREAWLVHSQRKSIIGEATLGGGVTYRFLKES</sequence>
<keyword evidence="2" id="KW-1185">Reference proteome</keyword>
<gene>
    <name evidence="1" type="ORF">CBF35_09695</name>
</gene>
<proteinExistence type="predicted"/>
<comment type="caution">
    <text evidence="1">The sequence shown here is derived from an EMBL/GenBank/DDBJ whole genome shotgun (WGS) entry which is preliminary data.</text>
</comment>
<dbReference type="OrthoDB" id="2146345at2"/>
<dbReference type="AlphaFoldDB" id="A0A429ZLI2"/>
<accession>A0A429ZLI2</accession>
<evidence type="ECO:0000313" key="2">
    <source>
        <dbReference type="Proteomes" id="UP000287239"/>
    </source>
</evidence>
<dbReference type="GeneID" id="98568643"/>